<reference evidence="2 3" key="1">
    <citation type="journal article" date="2013" name="Curr. Biol.">
        <title>The Genome of the Foraminiferan Reticulomyxa filosa.</title>
        <authorList>
            <person name="Glockner G."/>
            <person name="Hulsmann N."/>
            <person name="Schleicher M."/>
            <person name="Noegel A.A."/>
            <person name="Eichinger L."/>
            <person name="Gallinger C."/>
            <person name="Pawlowski J."/>
            <person name="Sierra R."/>
            <person name="Euteneuer U."/>
            <person name="Pillet L."/>
            <person name="Moustafa A."/>
            <person name="Platzer M."/>
            <person name="Groth M."/>
            <person name="Szafranski K."/>
            <person name="Schliwa M."/>
        </authorList>
    </citation>
    <scope>NUCLEOTIDE SEQUENCE [LARGE SCALE GENOMIC DNA]</scope>
</reference>
<comment type="caution">
    <text evidence="2">The sequence shown here is derived from an EMBL/GenBank/DDBJ whole genome shotgun (WGS) entry which is preliminary data.</text>
</comment>
<gene>
    <name evidence="2" type="ORF">RFI_14247</name>
</gene>
<dbReference type="SUPFAM" id="SSF47576">
    <property type="entry name" value="Calponin-homology domain, CH-domain"/>
    <property type="match status" value="1"/>
</dbReference>
<dbReference type="Gene3D" id="1.10.418.10">
    <property type="entry name" value="Calponin-like domain"/>
    <property type="match status" value="1"/>
</dbReference>
<proteinExistence type="predicted"/>
<dbReference type="EMBL" id="ASPP01010343">
    <property type="protein sequence ID" value="ETO22946.1"/>
    <property type="molecule type" value="Genomic_DNA"/>
</dbReference>
<evidence type="ECO:0000259" key="1">
    <source>
        <dbReference type="Pfam" id="PF00307"/>
    </source>
</evidence>
<feature type="domain" description="Calponin-homology (CH)" evidence="1">
    <location>
        <begin position="75"/>
        <end position="174"/>
    </location>
</feature>
<evidence type="ECO:0000313" key="3">
    <source>
        <dbReference type="Proteomes" id="UP000023152"/>
    </source>
</evidence>
<dbReference type="Proteomes" id="UP000023152">
    <property type="component" value="Unassembled WGS sequence"/>
</dbReference>
<dbReference type="AlphaFoldDB" id="X6NAB5"/>
<keyword evidence="3" id="KW-1185">Reference proteome</keyword>
<protein>
    <recommendedName>
        <fullName evidence="1">Calponin-homology (CH) domain-containing protein</fullName>
    </recommendedName>
</protein>
<evidence type="ECO:0000313" key="2">
    <source>
        <dbReference type="EMBL" id="ETO22946.1"/>
    </source>
</evidence>
<name>X6NAB5_RETFI</name>
<dbReference type="InterPro" id="IPR036872">
    <property type="entry name" value="CH_dom_sf"/>
</dbReference>
<dbReference type="InterPro" id="IPR001715">
    <property type="entry name" value="CH_dom"/>
</dbReference>
<accession>X6NAB5</accession>
<dbReference type="Pfam" id="PF00307">
    <property type="entry name" value="CH"/>
    <property type="match status" value="1"/>
</dbReference>
<sequence length="209" mass="23416">MYTAQIVQRMMLLSASSLIRLTVVQKTMRFEKKKVIFDAMKIFYNPKKSKMAQEPLKAGLAKETYDKQMSKFDKVKEEAVCEWANAVLGESLTADIVVQWTGGPSHFAGNFRDGKILVRLINTISPGCLKDKDMNLKSNLVNETIFTARIEKFPKFGENCVITEIDLASGRDVVGPLDRIYLFGVMCQQHSIENAKGGIKPKANVGKSF</sequence>
<dbReference type="OrthoDB" id="21595at2759"/>
<organism evidence="2 3">
    <name type="scientific">Reticulomyxa filosa</name>
    <dbReference type="NCBI Taxonomy" id="46433"/>
    <lineage>
        <taxon>Eukaryota</taxon>
        <taxon>Sar</taxon>
        <taxon>Rhizaria</taxon>
        <taxon>Retaria</taxon>
        <taxon>Foraminifera</taxon>
        <taxon>Monothalamids</taxon>
        <taxon>Reticulomyxidae</taxon>
        <taxon>Reticulomyxa</taxon>
    </lineage>
</organism>